<keyword evidence="3" id="KW-1185">Reference proteome</keyword>
<evidence type="ECO:0000313" key="3">
    <source>
        <dbReference type="Proteomes" id="UP001604277"/>
    </source>
</evidence>
<dbReference type="InterPro" id="IPR023614">
    <property type="entry name" value="Porin_dom_sf"/>
</dbReference>
<evidence type="ECO:0000313" key="2">
    <source>
        <dbReference type="EMBL" id="KAL2529554.1"/>
    </source>
</evidence>
<name>A0ABD1UWX8_9LAMI</name>
<dbReference type="EMBL" id="JBFOLJ010000006">
    <property type="protein sequence ID" value="KAL2529554.1"/>
    <property type="molecule type" value="Genomic_DNA"/>
</dbReference>
<evidence type="ECO:0000256" key="1">
    <source>
        <dbReference type="ARBA" id="ARBA00009624"/>
    </source>
</evidence>
<dbReference type="PANTHER" id="PTHR11743:SF61">
    <property type="entry name" value="MITOCHONDRIAL OUTER MEMBRANE PROTEIN PORIN 2-LIKE"/>
    <property type="match status" value="1"/>
</dbReference>
<comment type="similarity">
    <text evidence="1">Belongs to the eukaryotic mitochondrial porin (TC 1.B.8.1) family.</text>
</comment>
<organism evidence="2 3">
    <name type="scientific">Forsythia ovata</name>
    <dbReference type="NCBI Taxonomy" id="205694"/>
    <lineage>
        <taxon>Eukaryota</taxon>
        <taxon>Viridiplantae</taxon>
        <taxon>Streptophyta</taxon>
        <taxon>Embryophyta</taxon>
        <taxon>Tracheophyta</taxon>
        <taxon>Spermatophyta</taxon>
        <taxon>Magnoliopsida</taxon>
        <taxon>eudicotyledons</taxon>
        <taxon>Gunneridae</taxon>
        <taxon>Pentapetalae</taxon>
        <taxon>asterids</taxon>
        <taxon>lamiids</taxon>
        <taxon>Lamiales</taxon>
        <taxon>Oleaceae</taxon>
        <taxon>Forsythieae</taxon>
        <taxon>Forsythia</taxon>
    </lineage>
</organism>
<dbReference type="Proteomes" id="UP001604277">
    <property type="component" value="Unassembled WGS sequence"/>
</dbReference>
<accession>A0ABD1UWX8</accession>
<dbReference type="Gene3D" id="2.40.160.10">
    <property type="entry name" value="Porin"/>
    <property type="match status" value="1"/>
</dbReference>
<gene>
    <name evidence="2" type="ORF">Fot_22155</name>
</gene>
<proteinExistence type="inferred from homology"/>
<protein>
    <submittedName>
        <fullName evidence="2">Mitochondrial outer membrane protein porin 2</fullName>
    </submittedName>
</protein>
<sequence>MSVAGLNKEVEDRRILEILIKDYSDDQKFVVFSQSNSGLVLGSTLVKNGGLSSGDVAAQYKFKNAILDVKFDTESNIEVQYFHEHASLTTAVSLNKSPALDISATIGTPSIAFGTQAS</sequence>
<dbReference type="AlphaFoldDB" id="A0ABD1UWX8"/>
<dbReference type="PANTHER" id="PTHR11743">
    <property type="entry name" value="VOLTAGE-DEPENDENT ANION-SELECTIVE CHANNEL"/>
    <property type="match status" value="1"/>
</dbReference>
<comment type="caution">
    <text evidence="2">The sequence shown here is derived from an EMBL/GenBank/DDBJ whole genome shotgun (WGS) entry which is preliminary data.</text>
</comment>
<reference evidence="3" key="1">
    <citation type="submission" date="2024-07" db="EMBL/GenBank/DDBJ databases">
        <title>Two chromosome-level genome assemblies of Korean endemic species Abeliophyllum distichum and Forsythia ovata (Oleaceae).</title>
        <authorList>
            <person name="Jang H."/>
        </authorList>
    </citation>
    <scope>NUCLEOTIDE SEQUENCE [LARGE SCALE GENOMIC DNA]</scope>
</reference>
<dbReference type="InterPro" id="IPR001925">
    <property type="entry name" value="Porin_Euk"/>
</dbReference>